<reference evidence="2" key="1">
    <citation type="journal article" date="2020" name="Chem. Sci.">
        <title>Uncovering biosynthetic relationships between antifungal nonadrides and octadrides.</title>
        <authorList>
            <person name="de Mattos-Shipley K.M.J."/>
            <person name="Spencer C."/>
            <person name="Greco C."/>
            <person name="Heard D.M."/>
            <person name="O'Flynn D.E."/>
            <person name="Dao T.T."/>
            <person name="Song Z."/>
            <person name="Mulholland N.P."/>
            <person name="Vincent J.L."/>
            <person name="Simpson T.J."/>
            <person name="Cox R.R."/>
            <person name="Bailey A.M."/>
            <person name="Willis C.L."/>
        </authorList>
    </citation>
    <scope>NUCLEOTIDE SEQUENCE</scope>
    <source>
        <strain evidence="2">UAMH 3620</strain>
    </source>
</reference>
<dbReference type="InterPro" id="IPR008914">
    <property type="entry name" value="PEBP"/>
</dbReference>
<dbReference type="InterPro" id="IPR036610">
    <property type="entry name" value="PEBP-like_sf"/>
</dbReference>
<dbReference type="SUPFAM" id="SSF49777">
    <property type="entry name" value="PEBP-like"/>
    <property type="match status" value="1"/>
</dbReference>
<dbReference type="GO" id="GO:0005543">
    <property type="term" value="F:phospholipid binding"/>
    <property type="evidence" value="ECO:0007669"/>
    <property type="project" value="TreeGrafter"/>
</dbReference>
<name>A0A8A5D542_9PEZI</name>
<dbReference type="GO" id="GO:0030414">
    <property type="term" value="F:peptidase inhibitor activity"/>
    <property type="evidence" value="ECO:0007669"/>
    <property type="project" value="TreeGrafter"/>
</dbReference>
<protein>
    <submittedName>
        <fullName evidence="2">ScyL1</fullName>
    </submittedName>
</protein>
<accession>A0A8A5D542</accession>
<dbReference type="AlphaFoldDB" id="A0A8A5D542"/>
<evidence type="ECO:0000313" key="2">
    <source>
        <dbReference type="EMBL" id="QTE75999.1"/>
    </source>
</evidence>
<proteinExistence type="predicted"/>
<evidence type="ECO:0000256" key="1">
    <source>
        <dbReference type="SAM" id="SignalP"/>
    </source>
</evidence>
<dbReference type="PANTHER" id="PTHR11362:SF78">
    <property type="entry name" value="PROTEASE INHIBITOR"/>
    <property type="match status" value="1"/>
</dbReference>
<feature type="signal peptide" evidence="1">
    <location>
        <begin position="1"/>
        <end position="19"/>
    </location>
</feature>
<organism evidence="2">
    <name type="scientific">Scytalidium album</name>
    <dbReference type="NCBI Taxonomy" id="1525810"/>
    <lineage>
        <taxon>Eukaryota</taxon>
        <taxon>Fungi</taxon>
        <taxon>Dikarya</taxon>
        <taxon>Ascomycota</taxon>
        <taxon>Pezizomycotina</taxon>
        <taxon>Leotiomycetes</taxon>
        <taxon>Leotiomycetes incertae sedis</taxon>
        <taxon>Scytalidium</taxon>
    </lineage>
</organism>
<gene>
    <name evidence="2" type="primary">scyL1</name>
</gene>
<dbReference type="PANTHER" id="PTHR11362">
    <property type="entry name" value="PHOSPHATIDYLETHANOLAMINE-BINDING PROTEIN"/>
    <property type="match status" value="1"/>
</dbReference>
<feature type="chain" id="PRO_5032354177" evidence="1">
    <location>
        <begin position="20"/>
        <end position="214"/>
    </location>
</feature>
<dbReference type="InterPro" id="IPR035810">
    <property type="entry name" value="PEBP_euk"/>
</dbReference>
<dbReference type="GO" id="GO:0046578">
    <property type="term" value="P:regulation of Ras protein signal transduction"/>
    <property type="evidence" value="ECO:0007669"/>
    <property type="project" value="TreeGrafter"/>
</dbReference>
<dbReference type="EMBL" id="MT724050">
    <property type="protein sequence ID" value="QTE75999.1"/>
    <property type="molecule type" value="Genomic_DNA"/>
</dbReference>
<dbReference type="Pfam" id="PF01161">
    <property type="entry name" value="PBP"/>
    <property type="match status" value="1"/>
</dbReference>
<dbReference type="Gene3D" id="3.90.280.10">
    <property type="entry name" value="PEBP-like"/>
    <property type="match status" value="1"/>
</dbReference>
<dbReference type="CDD" id="cd00866">
    <property type="entry name" value="PEBP_euk"/>
    <property type="match status" value="1"/>
</dbReference>
<sequence length="214" mass="23495">MLSNIILSFSVSLFALTVAQTPPSFRPSCNQNLGITWPNNVSVTPGSPLLASDTSTQPSLSASIDLLKGDGEYLLVMLDPDVQFPQQPPTTILHWIQPSFQYNSTSFALTPTSDPRNEGVASYAGPHPPAGQIHRYILLLFIQPEEYTFPEDFERFLPADIPHRVDFDVTEFVKAAELAEPVAANYFTVEGLGLSSKEELKREVEGLSGFVLVP</sequence>
<keyword evidence="1" id="KW-0732">Signal</keyword>
<dbReference type="GO" id="GO:0030162">
    <property type="term" value="P:regulation of proteolysis"/>
    <property type="evidence" value="ECO:0007669"/>
    <property type="project" value="TreeGrafter"/>
</dbReference>